<dbReference type="Gene3D" id="1.10.645.10">
    <property type="entry name" value="Cytochrome-c3 Hydrogenase, chain B"/>
    <property type="match status" value="1"/>
</dbReference>
<dbReference type="PANTHER" id="PTHR11993">
    <property type="entry name" value="NADH-UBIQUINONE OXIDOREDUCTASE 49 KDA SUBUNIT"/>
    <property type="match status" value="1"/>
</dbReference>
<dbReference type="GO" id="GO:0048038">
    <property type="term" value="F:quinone binding"/>
    <property type="evidence" value="ECO:0007669"/>
    <property type="project" value="InterPro"/>
</dbReference>
<dbReference type="KEGG" id="sper:EW093_04030"/>
<dbReference type="InterPro" id="IPR029014">
    <property type="entry name" value="NiFe-Hase_large"/>
</dbReference>
<feature type="domain" description="NADH-quinone oxidoreductase subunit D" evidence="8">
    <location>
        <begin position="129"/>
        <end position="288"/>
    </location>
</feature>
<dbReference type="GO" id="GO:0005886">
    <property type="term" value="C:plasma membrane"/>
    <property type="evidence" value="ECO:0007669"/>
    <property type="project" value="UniProtKB-SubCell"/>
</dbReference>
<evidence type="ECO:0000256" key="6">
    <source>
        <dbReference type="ARBA" id="ARBA00023027"/>
    </source>
</evidence>
<comment type="similarity">
    <text evidence="3 7">Belongs to the complex I 49 kDa subunit family.</text>
</comment>
<dbReference type="AlphaFoldDB" id="A0A5C1QIP6"/>
<dbReference type="InterPro" id="IPR022885">
    <property type="entry name" value="NDH1_su_D/H"/>
</dbReference>
<evidence type="ECO:0000256" key="2">
    <source>
        <dbReference type="ARBA" id="ARBA00004202"/>
    </source>
</evidence>
<accession>A0A5C1QIP6</accession>
<keyword evidence="5 7" id="KW-1278">Translocase</keyword>
<dbReference type="GO" id="GO:0051287">
    <property type="term" value="F:NAD binding"/>
    <property type="evidence" value="ECO:0007669"/>
    <property type="project" value="InterPro"/>
</dbReference>
<keyword evidence="10" id="KW-1185">Reference proteome</keyword>
<evidence type="ECO:0000313" key="9">
    <source>
        <dbReference type="EMBL" id="QEN06346.1"/>
    </source>
</evidence>
<dbReference type="Proteomes" id="UP000323824">
    <property type="component" value="Chromosome"/>
</dbReference>
<dbReference type="GO" id="GO:0016651">
    <property type="term" value="F:oxidoreductase activity, acting on NAD(P)H"/>
    <property type="evidence" value="ECO:0007669"/>
    <property type="project" value="InterPro"/>
</dbReference>
<dbReference type="PANTHER" id="PTHR11993:SF10">
    <property type="entry name" value="NADH DEHYDROGENASE [UBIQUINONE] IRON-SULFUR PROTEIN 2, MITOCHONDRIAL"/>
    <property type="match status" value="1"/>
</dbReference>
<reference evidence="9 10" key="2">
    <citation type="submission" date="2019-09" db="EMBL/GenBank/DDBJ databases">
        <title>Complete Genome Sequence and Methylome Analysis of free living Spirochaetas.</title>
        <authorList>
            <person name="Leshcheva N."/>
            <person name="Mikheeva N."/>
        </authorList>
    </citation>
    <scope>NUCLEOTIDE SEQUENCE [LARGE SCALE GENOMIC DNA]</scope>
    <source>
        <strain evidence="9 10">P</strain>
    </source>
</reference>
<protein>
    <submittedName>
        <fullName evidence="9">NADH-quinone oxidoreductase subunit D</fullName>
        <ecNumber evidence="9">1.6.5.11</ecNumber>
    </submittedName>
</protein>
<evidence type="ECO:0000313" key="10">
    <source>
        <dbReference type="Proteomes" id="UP000323824"/>
    </source>
</evidence>
<dbReference type="OrthoDB" id="9801496at2"/>
<dbReference type="InterPro" id="IPR014029">
    <property type="entry name" value="NADH_UbQ_OxRdtase_49kDa_CS"/>
</dbReference>
<evidence type="ECO:0000256" key="4">
    <source>
        <dbReference type="ARBA" id="ARBA00022448"/>
    </source>
</evidence>
<dbReference type="InterPro" id="IPR001135">
    <property type="entry name" value="NADH_Q_OxRdtase_suD"/>
</dbReference>
<comment type="subcellular location">
    <subcellularLocation>
        <location evidence="2">Cell membrane</location>
        <topology evidence="2">Peripheral membrane protein</topology>
    </subcellularLocation>
</comment>
<keyword evidence="6 7" id="KW-0520">NAD</keyword>
<keyword evidence="9" id="KW-0560">Oxidoreductase</keyword>
<organism evidence="9 10">
    <name type="scientific">Thiospirochaeta perfilievii</name>
    <dbReference type="NCBI Taxonomy" id="252967"/>
    <lineage>
        <taxon>Bacteria</taxon>
        <taxon>Pseudomonadati</taxon>
        <taxon>Spirochaetota</taxon>
        <taxon>Spirochaetia</taxon>
        <taxon>Spirochaetales</taxon>
        <taxon>Spirochaetaceae</taxon>
        <taxon>Thiospirochaeta</taxon>
    </lineage>
</organism>
<feature type="domain" description="NADH-quinone oxidoreductase subunit D" evidence="8">
    <location>
        <begin position="294"/>
        <end position="370"/>
    </location>
</feature>
<evidence type="ECO:0000256" key="5">
    <source>
        <dbReference type="ARBA" id="ARBA00022967"/>
    </source>
</evidence>
<dbReference type="EC" id="1.6.5.11" evidence="9"/>
<reference evidence="9 10" key="1">
    <citation type="submission" date="2019-02" db="EMBL/GenBank/DDBJ databases">
        <authorList>
            <person name="Fomenkov A."/>
            <person name="Dubinina G."/>
            <person name="Grabovich M."/>
            <person name="Vincze T."/>
            <person name="Roberts R.J."/>
        </authorList>
    </citation>
    <scope>NUCLEOTIDE SEQUENCE [LARGE SCALE GENOMIC DNA]</scope>
    <source>
        <strain evidence="9 10">P</strain>
    </source>
</reference>
<dbReference type="Pfam" id="PF00346">
    <property type="entry name" value="Complex1_49kDa"/>
    <property type="match status" value="2"/>
</dbReference>
<name>A0A5C1QIP6_9SPIO</name>
<comment type="function">
    <text evidence="1">NDH-1 shuttles electrons from NADH, via FMN and iron-sulfur (Fe-S) centers, to quinones in the respiratory chain. The immediate electron acceptor for the enzyme in this species is believed to be ubiquinone. Couples the redox reaction to proton translocation (for every two electrons transferred, four hydrogen ions are translocated across the cytoplasmic membrane), and thus conserves the redox energy in a proton gradient.</text>
</comment>
<dbReference type="EMBL" id="CP035807">
    <property type="protein sequence ID" value="QEN06346.1"/>
    <property type="molecule type" value="Genomic_DNA"/>
</dbReference>
<gene>
    <name evidence="9" type="ORF">EW093_04030</name>
</gene>
<evidence type="ECO:0000256" key="1">
    <source>
        <dbReference type="ARBA" id="ARBA00002378"/>
    </source>
</evidence>
<proteinExistence type="inferred from homology"/>
<sequence length="370" mass="42105">MGKDNKLVKIFHGPQHPGITGNMSVEIDLDGETIVNSETHVGYLHRGFEKLVERRTIPQAFTIVCRICVPEPDPNEENFARGIENLANIEVPVKAKWIRTMVLEMQRLTAQFLWIAGQGGSLGLYINPQWAVADRDLMLDLYEELTGARVYHMYIYPGGVRNDLPVGFLDKLSRLLDYYESRLPEYDRIFFNNAVFKKRAVGIGIVKPETAIKHGVVGPVLRAAGFKHDVRKYAPYEMYSQVEFDIPTQRDSDVYARALVRREEMVQSIRILRQVINKMPKDGPVNVKLKGHRQFLIPRGETWVRTESSRGEFSYFMASDGTEKLRRMQVKGPSMVHAMSLLPEVLKGAQLADVAMIMNSLGTCPPEIER</sequence>
<evidence type="ECO:0000256" key="7">
    <source>
        <dbReference type="RuleBase" id="RU003685"/>
    </source>
</evidence>
<evidence type="ECO:0000259" key="8">
    <source>
        <dbReference type="Pfam" id="PF00346"/>
    </source>
</evidence>
<dbReference type="PROSITE" id="PS00535">
    <property type="entry name" value="COMPLEX1_49K"/>
    <property type="match status" value="1"/>
</dbReference>
<keyword evidence="4 7" id="KW-0813">Transport</keyword>
<dbReference type="SUPFAM" id="SSF56762">
    <property type="entry name" value="HydB/Nqo4-like"/>
    <property type="match status" value="1"/>
</dbReference>
<evidence type="ECO:0000256" key="3">
    <source>
        <dbReference type="ARBA" id="ARBA00005769"/>
    </source>
</evidence>